<dbReference type="EMBL" id="JAHRIO010038730">
    <property type="protein sequence ID" value="MEQ2170331.1"/>
    <property type="molecule type" value="Genomic_DNA"/>
</dbReference>
<keyword evidence="1" id="KW-0175">Coiled coil</keyword>
<feature type="coiled-coil region" evidence="1">
    <location>
        <begin position="5"/>
        <end position="63"/>
    </location>
</feature>
<proteinExistence type="predicted"/>
<evidence type="ECO:0000313" key="2">
    <source>
        <dbReference type="EMBL" id="MEQ2170331.1"/>
    </source>
</evidence>
<keyword evidence="3" id="KW-1185">Reference proteome</keyword>
<name>A0ABV0NG35_9TELE</name>
<sequence>AAVMEEEKARLLVELQKKVSSLERRLQGNLSQDEHLQELLQEKSNLELNLEETRKELLIVRTNHTDTVSTLEAQVKQHICSV</sequence>
<feature type="non-terminal residue" evidence="2">
    <location>
        <position position="1"/>
    </location>
</feature>
<organism evidence="2 3">
    <name type="scientific">Goodea atripinnis</name>
    <dbReference type="NCBI Taxonomy" id="208336"/>
    <lineage>
        <taxon>Eukaryota</taxon>
        <taxon>Metazoa</taxon>
        <taxon>Chordata</taxon>
        <taxon>Craniata</taxon>
        <taxon>Vertebrata</taxon>
        <taxon>Euteleostomi</taxon>
        <taxon>Actinopterygii</taxon>
        <taxon>Neopterygii</taxon>
        <taxon>Teleostei</taxon>
        <taxon>Neoteleostei</taxon>
        <taxon>Acanthomorphata</taxon>
        <taxon>Ovalentaria</taxon>
        <taxon>Atherinomorphae</taxon>
        <taxon>Cyprinodontiformes</taxon>
        <taxon>Goodeidae</taxon>
        <taxon>Goodea</taxon>
    </lineage>
</organism>
<evidence type="ECO:0000256" key="1">
    <source>
        <dbReference type="SAM" id="Coils"/>
    </source>
</evidence>
<protein>
    <submittedName>
        <fullName evidence="2">Uncharacterized protein</fullName>
    </submittedName>
</protein>
<evidence type="ECO:0000313" key="3">
    <source>
        <dbReference type="Proteomes" id="UP001476798"/>
    </source>
</evidence>
<accession>A0ABV0NG35</accession>
<reference evidence="2 3" key="1">
    <citation type="submission" date="2021-06" db="EMBL/GenBank/DDBJ databases">
        <authorList>
            <person name="Palmer J.M."/>
        </authorList>
    </citation>
    <scope>NUCLEOTIDE SEQUENCE [LARGE SCALE GENOMIC DNA]</scope>
    <source>
        <strain evidence="2 3">GA_2019</strain>
        <tissue evidence="2">Muscle</tissue>
    </source>
</reference>
<dbReference type="Proteomes" id="UP001476798">
    <property type="component" value="Unassembled WGS sequence"/>
</dbReference>
<gene>
    <name evidence="2" type="ORF">GOODEAATRI_034403</name>
</gene>
<comment type="caution">
    <text evidence="2">The sequence shown here is derived from an EMBL/GenBank/DDBJ whole genome shotgun (WGS) entry which is preliminary data.</text>
</comment>